<comment type="caution">
    <text evidence="2">The sequence shown here is derived from an EMBL/GenBank/DDBJ whole genome shotgun (WGS) entry which is preliminary data.</text>
</comment>
<dbReference type="Gene3D" id="3.40.50.720">
    <property type="entry name" value="NAD(P)-binding Rossmann-like Domain"/>
    <property type="match status" value="1"/>
</dbReference>
<dbReference type="RefSeq" id="WP_274191228.1">
    <property type="nucleotide sequence ID" value="NZ_BAABHN010000041.1"/>
</dbReference>
<comment type="similarity">
    <text evidence="1">Belongs to the short-chain dehydrogenases/reductases (SDR) family.</text>
</comment>
<organism evidence="2 3">
    <name type="scientific">Actinomycetospora chibensis</name>
    <dbReference type="NCBI Taxonomy" id="663606"/>
    <lineage>
        <taxon>Bacteria</taxon>
        <taxon>Bacillati</taxon>
        <taxon>Actinomycetota</taxon>
        <taxon>Actinomycetes</taxon>
        <taxon>Pseudonocardiales</taxon>
        <taxon>Pseudonocardiaceae</taxon>
        <taxon>Actinomycetospora</taxon>
    </lineage>
</organism>
<reference evidence="3" key="1">
    <citation type="journal article" date="2019" name="Int. J. Syst. Evol. Microbiol.">
        <title>The Global Catalogue of Microorganisms (GCM) 10K type strain sequencing project: providing services to taxonomists for standard genome sequencing and annotation.</title>
        <authorList>
            <consortium name="The Broad Institute Genomics Platform"/>
            <consortium name="The Broad Institute Genome Sequencing Center for Infectious Disease"/>
            <person name="Wu L."/>
            <person name="Ma J."/>
        </authorList>
    </citation>
    <scope>NUCLEOTIDE SEQUENCE [LARGE SCALE GENOMIC DNA]</scope>
    <source>
        <strain evidence="3">CCUG 50347</strain>
    </source>
</reference>
<protein>
    <submittedName>
        <fullName evidence="2">SDR family oxidoreductase</fullName>
    </submittedName>
</protein>
<dbReference type="EMBL" id="JBHSIM010000041">
    <property type="protein sequence ID" value="MFC4834758.1"/>
    <property type="molecule type" value="Genomic_DNA"/>
</dbReference>
<gene>
    <name evidence="2" type="ORF">ACFPEL_20260</name>
</gene>
<accession>A0ABV9RLU9</accession>
<evidence type="ECO:0000313" key="2">
    <source>
        <dbReference type="EMBL" id="MFC4834758.1"/>
    </source>
</evidence>
<dbReference type="PANTHER" id="PTHR42879:SF6">
    <property type="entry name" value="NADPH-DEPENDENT REDUCTASE BACG"/>
    <property type="match status" value="1"/>
</dbReference>
<dbReference type="InterPro" id="IPR036291">
    <property type="entry name" value="NAD(P)-bd_dom_sf"/>
</dbReference>
<keyword evidence="3" id="KW-1185">Reference proteome</keyword>
<sequence>MDLGIAGRTALVCASTSGLGLATASALAHEGATVVVTGRSEERVRDAASGLPGAVGIAVDLVEAGGAEQLYAATVEQVGEPDILVLNGPGPAPGSARDVDADGVRTAIATLVAPHQVLLERALPTMIHRGWGRVLSISSSGVQAPIPGLALSNLGRAALAGYLKTLATEVAASGVTVNSLLPGRIATARAEQVDTAAAERSGRSREEVEAEVRGTIPVGRYGDPAEFGAAAAFLCSAPAGYITGTVLRCDGGMLPIL</sequence>
<evidence type="ECO:0000313" key="3">
    <source>
        <dbReference type="Proteomes" id="UP001595909"/>
    </source>
</evidence>
<dbReference type="InterPro" id="IPR002347">
    <property type="entry name" value="SDR_fam"/>
</dbReference>
<dbReference type="PRINTS" id="PR00081">
    <property type="entry name" value="GDHRDH"/>
</dbReference>
<dbReference type="Pfam" id="PF13561">
    <property type="entry name" value="adh_short_C2"/>
    <property type="match status" value="1"/>
</dbReference>
<name>A0ABV9RLU9_9PSEU</name>
<dbReference type="PANTHER" id="PTHR42879">
    <property type="entry name" value="3-OXOACYL-(ACYL-CARRIER-PROTEIN) REDUCTASE"/>
    <property type="match status" value="1"/>
</dbReference>
<proteinExistence type="inferred from homology"/>
<evidence type="ECO:0000256" key="1">
    <source>
        <dbReference type="ARBA" id="ARBA00006484"/>
    </source>
</evidence>
<dbReference type="InterPro" id="IPR050259">
    <property type="entry name" value="SDR"/>
</dbReference>
<dbReference type="SUPFAM" id="SSF51735">
    <property type="entry name" value="NAD(P)-binding Rossmann-fold domains"/>
    <property type="match status" value="1"/>
</dbReference>
<dbReference type="Proteomes" id="UP001595909">
    <property type="component" value="Unassembled WGS sequence"/>
</dbReference>